<evidence type="ECO:0000256" key="2">
    <source>
        <dbReference type="ARBA" id="ARBA00022640"/>
    </source>
</evidence>
<dbReference type="GO" id="GO:0009536">
    <property type="term" value="C:plastid"/>
    <property type="evidence" value="ECO:0007669"/>
    <property type="project" value="UniProtKB-SubCell"/>
</dbReference>
<dbReference type="PANTHER" id="PTHR31906">
    <property type="entry name" value="PLASTID-LIPID-ASSOCIATED PROTEIN 4, CHLOROPLASTIC-RELATED"/>
    <property type="match status" value="1"/>
</dbReference>
<comment type="caution">
    <text evidence="4">The sequence shown here is derived from an EMBL/GenBank/DDBJ whole genome shotgun (WGS) entry which is preliminary data.</text>
</comment>
<proteinExistence type="predicted"/>
<sequence>MQVVMLPRLLAPQKSRSCDVLGSSKLSSVRWLPARRQVTYRKGYFGEEVQICHRRASGNRNSGFCSVKIPVNCAVQQRKLICRHDEKFHTSGKNSVLLWSDNYKTEAEDSNVKTSIKQRTGSTLSAIGLLTLMLSSVEFVNTSVAEASQLERLGQIRQGVTIIERAAEGLSKFRFDPEAGVQVLDKALTVVSGSTIIDPEVLSQKVESLINGETDLPEELRKTVFDAVQGSWSNLIDMVTNFNPVTWSESAGASFQAAVEAGVERFAAFEISALVTLGERWLILTPLVVLPMAWQMRRNQIKADKRASEEKVRAEELSVEAQARGERVKRELERIELKTLLLDAVGSLGEMALQPPRTRGESGLIRRRIQDILERLQELNPVEDRLQLIPEVASSISVAADPNEPMAQVSAAPTIDGDWRLIYVSETSGTGGDQEIPQLPGVALDNIRQKVWQASTLSSALISDIPSPLSARNTAEVRFGPFGVLEIAVQGSWEGLENGQTARVSFNTFSARPLEVFGNKITNDLPSLDITIPRSLQQKAEWSVVYVDRHIRVNRGSRGQLFLFTRND</sequence>
<evidence type="ECO:0000259" key="3">
    <source>
        <dbReference type="Pfam" id="PF04755"/>
    </source>
</evidence>
<evidence type="ECO:0000313" key="5">
    <source>
        <dbReference type="Proteomes" id="UP001605036"/>
    </source>
</evidence>
<dbReference type="InterPro" id="IPR039633">
    <property type="entry name" value="PAP"/>
</dbReference>
<dbReference type="AlphaFoldDB" id="A0ABD1ZLV8"/>
<accession>A0ABD1ZLV8</accession>
<dbReference type="Proteomes" id="UP001605036">
    <property type="component" value="Unassembled WGS sequence"/>
</dbReference>
<dbReference type="EMBL" id="JBHFFA010000001">
    <property type="protein sequence ID" value="KAL2651866.1"/>
    <property type="molecule type" value="Genomic_DNA"/>
</dbReference>
<dbReference type="Pfam" id="PF04755">
    <property type="entry name" value="PAP_fibrillin"/>
    <property type="match status" value="1"/>
</dbReference>
<name>A0ABD1ZLV8_9MARC</name>
<dbReference type="InterPro" id="IPR006843">
    <property type="entry name" value="PAP/fibrillin_dom"/>
</dbReference>
<gene>
    <name evidence="4" type="ORF">R1flu_019994</name>
</gene>
<feature type="domain" description="Plastid lipid-associated protein/fibrillin conserved" evidence="3">
    <location>
        <begin position="392"/>
        <end position="564"/>
    </location>
</feature>
<keyword evidence="5" id="KW-1185">Reference proteome</keyword>
<protein>
    <recommendedName>
        <fullName evidence="3">Plastid lipid-associated protein/fibrillin conserved domain-containing protein</fullName>
    </recommendedName>
</protein>
<evidence type="ECO:0000256" key="1">
    <source>
        <dbReference type="ARBA" id="ARBA00004474"/>
    </source>
</evidence>
<organism evidence="4 5">
    <name type="scientific">Riccia fluitans</name>
    <dbReference type="NCBI Taxonomy" id="41844"/>
    <lineage>
        <taxon>Eukaryota</taxon>
        <taxon>Viridiplantae</taxon>
        <taxon>Streptophyta</taxon>
        <taxon>Embryophyta</taxon>
        <taxon>Marchantiophyta</taxon>
        <taxon>Marchantiopsida</taxon>
        <taxon>Marchantiidae</taxon>
        <taxon>Marchantiales</taxon>
        <taxon>Ricciaceae</taxon>
        <taxon>Riccia</taxon>
    </lineage>
</organism>
<reference evidence="4 5" key="1">
    <citation type="submission" date="2024-09" db="EMBL/GenBank/DDBJ databases">
        <title>Chromosome-scale assembly of Riccia fluitans.</title>
        <authorList>
            <person name="Paukszto L."/>
            <person name="Sawicki J."/>
            <person name="Karawczyk K."/>
            <person name="Piernik-Szablinska J."/>
            <person name="Szczecinska M."/>
            <person name="Mazdziarz M."/>
        </authorList>
    </citation>
    <scope>NUCLEOTIDE SEQUENCE [LARGE SCALE GENOMIC DNA]</scope>
    <source>
        <strain evidence="4">Rf_01</strain>
        <tissue evidence="4">Aerial parts of the thallus</tissue>
    </source>
</reference>
<comment type="subcellular location">
    <subcellularLocation>
        <location evidence="1">Plastid</location>
    </subcellularLocation>
</comment>
<keyword evidence="2" id="KW-0934">Plastid</keyword>
<evidence type="ECO:0000313" key="4">
    <source>
        <dbReference type="EMBL" id="KAL2651866.1"/>
    </source>
</evidence>